<dbReference type="InterPro" id="IPR000847">
    <property type="entry name" value="LysR_HTH_N"/>
</dbReference>
<evidence type="ECO:0000256" key="2">
    <source>
        <dbReference type="ARBA" id="ARBA00023015"/>
    </source>
</evidence>
<dbReference type="FunFam" id="1.10.10.10:FF:000001">
    <property type="entry name" value="LysR family transcriptional regulator"/>
    <property type="match status" value="1"/>
</dbReference>
<keyword evidence="2" id="KW-0805">Transcription regulation</keyword>
<reference evidence="7" key="1">
    <citation type="submission" date="2016-10" db="EMBL/GenBank/DDBJ databases">
        <authorList>
            <person name="Varghese N."/>
            <person name="Submissions S."/>
        </authorList>
    </citation>
    <scope>NUCLEOTIDE SEQUENCE [LARGE SCALE GENOMIC DNA]</scope>
    <source>
        <strain evidence="7">CGMCC 1.9108</strain>
    </source>
</reference>
<dbReference type="AlphaFoldDB" id="A0A1G6UM18"/>
<dbReference type="SUPFAM" id="SSF46785">
    <property type="entry name" value="Winged helix' DNA-binding domain"/>
    <property type="match status" value="1"/>
</dbReference>
<keyword evidence="3" id="KW-0238">DNA-binding</keyword>
<accession>A0A1G6UM18</accession>
<dbReference type="InterPro" id="IPR036388">
    <property type="entry name" value="WH-like_DNA-bd_sf"/>
</dbReference>
<dbReference type="Pfam" id="PF00126">
    <property type="entry name" value="HTH_1"/>
    <property type="match status" value="1"/>
</dbReference>
<name>A0A1G6UM18_9RHOB</name>
<dbReference type="PANTHER" id="PTHR30537">
    <property type="entry name" value="HTH-TYPE TRANSCRIPTIONAL REGULATOR"/>
    <property type="match status" value="1"/>
</dbReference>
<dbReference type="InterPro" id="IPR005119">
    <property type="entry name" value="LysR_subst-bd"/>
</dbReference>
<dbReference type="InterPro" id="IPR058163">
    <property type="entry name" value="LysR-type_TF_proteobact-type"/>
</dbReference>
<dbReference type="PROSITE" id="PS50931">
    <property type="entry name" value="HTH_LYSR"/>
    <property type="match status" value="1"/>
</dbReference>
<dbReference type="STRING" id="639004.SAMN04488239_107108"/>
<proteinExistence type="inferred from homology"/>
<dbReference type="PANTHER" id="PTHR30537:SF5">
    <property type="entry name" value="HTH-TYPE TRANSCRIPTIONAL ACTIVATOR TTDR-RELATED"/>
    <property type="match status" value="1"/>
</dbReference>
<organism evidence="6 7">
    <name type="scientific">Ruegeria marina</name>
    <dbReference type="NCBI Taxonomy" id="639004"/>
    <lineage>
        <taxon>Bacteria</taxon>
        <taxon>Pseudomonadati</taxon>
        <taxon>Pseudomonadota</taxon>
        <taxon>Alphaproteobacteria</taxon>
        <taxon>Rhodobacterales</taxon>
        <taxon>Roseobacteraceae</taxon>
        <taxon>Ruegeria</taxon>
    </lineage>
</organism>
<dbReference type="PRINTS" id="PR00039">
    <property type="entry name" value="HTHLYSR"/>
</dbReference>
<dbReference type="Pfam" id="PF03466">
    <property type="entry name" value="LysR_substrate"/>
    <property type="match status" value="1"/>
</dbReference>
<evidence type="ECO:0000313" key="6">
    <source>
        <dbReference type="EMBL" id="SDD42304.1"/>
    </source>
</evidence>
<sequence length="191" mass="21269">MRKSQSNSNKSGIELEKLTTNRLPNLNGLRVLVAVARNNSFTLAADALGVTQSAVSKQISALEVEFGQALFRRYHRRIEITSFGQRVADLAGSAFAQIETGLREMDVPAPDQIRLFGDADFLEQWLFPRLPEFEALHPTIRISITANIGMNNPPEGEWDCAVIWGRGGWNGCRFEALMTNRVFPVAAPSYF</sequence>
<evidence type="ECO:0000313" key="7">
    <source>
        <dbReference type="Proteomes" id="UP000199628"/>
    </source>
</evidence>
<dbReference type="Gene3D" id="1.10.10.10">
    <property type="entry name" value="Winged helix-like DNA-binding domain superfamily/Winged helix DNA-binding domain"/>
    <property type="match status" value="1"/>
</dbReference>
<keyword evidence="7" id="KW-1185">Reference proteome</keyword>
<comment type="similarity">
    <text evidence="1">Belongs to the LysR transcriptional regulatory family.</text>
</comment>
<dbReference type="Gene3D" id="3.40.190.10">
    <property type="entry name" value="Periplasmic binding protein-like II"/>
    <property type="match status" value="2"/>
</dbReference>
<dbReference type="GO" id="GO:0003700">
    <property type="term" value="F:DNA-binding transcription factor activity"/>
    <property type="evidence" value="ECO:0007669"/>
    <property type="project" value="InterPro"/>
</dbReference>
<gene>
    <name evidence="6" type="ORF">SAMN04488239_107108</name>
</gene>
<dbReference type="InterPro" id="IPR036390">
    <property type="entry name" value="WH_DNA-bd_sf"/>
</dbReference>
<dbReference type="EMBL" id="FMZV01000007">
    <property type="protein sequence ID" value="SDD42304.1"/>
    <property type="molecule type" value="Genomic_DNA"/>
</dbReference>
<dbReference type="GO" id="GO:0003677">
    <property type="term" value="F:DNA binding"/>
    <property type="evidence" value="ECO:0007669"/>
    <property type="project" value="UniProtKB-KW"/>
</dbReference>
<evidence type="ECO:0000256" key="3">
    <source>
        <dbReference type="ARBA" id="ARBA00023125"/>
    </source>
</evidence>
<evidence type="ECO:0000256" key="1">
    <source>
        <dbReference type="ARBA" id="ARBA00009437"/>
    </source>
</evidence>
<feature type="domain" description="HTH lysR-type" evidence="5">
    <location>
        <begin position="24"/>
        <end position="81"/>
    </location>
</feature>
<dbReference type="SUPFAM" id="SSF53850">
    <property type="entry name" value="Periplasmic binding protein-like II"/>
    <property type="match status" value="1"/>
</dbReference>
<protein>
    <submittedName>
        <fullName evidence="6">LysR substrate binding domain-containing protein</fullName>
    </submittedName>
</protein>
<evidence type="ECO:0000259" key="5">
    <source>
        <dbReference type="PROSITE" id="PS50931"/>
    </source>
</evidence>
<evidence type="ECO:0000256" key="4">
    <source>
        <dbReference type="ARBA" id="ARBA00023163"/>
    </source>
</evidence>
<keyword evidence="4" id="KW-0804">Transcription</keyword>
<dbReference type="Proteomes" id="UP000199628">
    <property type="component" value="Unassembled WGS sequence"/>
</dbReference>